<reference evidence="9 10" key="1">
    <citation type="journal article" date="2018" name="Mol. Biol. Evol.">
        <title>Broad Genomic Sampling Reveals a Smut Pathogenic Ancestry of the Fungal Clade Ustilaginomycotina.</title>
        <authorList>
            <person name="Kijpornyongpan T."/>
            <person name="Mondo S.J."/>
            <person name="Barry K."/>
            <person name="Sandor L."/>
            <person name="Lee J."/>
            <person name="Lipzen A."/>
            <person name="Pangilinan J."/>
            <person name="LaButti K."/>
            <person name="Hainaut M."/>
            <person name="Henrissat B."/>
            <person name="Grigoriev I.V."/>
            <person name="Spatafora J.W."/>
            <person name="Aime M.C."/>
        </authorList>
    </citation>
    <scope>NUCLEOTIDE SEQUENCE [LARGE SCALE GENOMIC DNA]</scope>
    <source>
        <strain evidence="9 10">MCA 5214</strain>
    </source>
</reference>
<dbReference type="GeneID" id="37030933"/>
<evidence type="ECO:0000256" key="4">
    <source>
        <dbReference type="ARBA" id="ARBA00022989"/>
    </source>
</evidence>
<feature type="region of interest" description="Disordered" evidence="7">
    <location>
        <begin position="166"/>
        <end position="192"/>
    </location>
</feature>
<dbReference type="PANTHER" id="PTHR12300:SF161">
    <property type="entry name" value="RECEPTOR EXPRESSION-ENHANCING PROTEIN"/>
    <property type="match status" value="1"/>
</dbReference>
<protein>
    <recommendedName>
        <fullName evidence="6">Protein YOP1</fullName>
    </recommendedName>
</protein>
<evidence type="ECO:0000256" key="6">
    <source>
        <dbReference type="RuleBase" id="RU362006"/>
    </source>
</evidence>
<name>A0A316UYQ3_9BASI</name>
<evidence type="ECO:0000256" key="3">
    <source>
        <dbReference type="ARBA" id="ARBA00022692"/>
    </source>
</evidence>
<dbReference type="AlphaFoldDB" id="A0A316UYQ3"/>
<dbReference type="EMBL" id="KZ819665">
    <property type="protein sequence ID" value="PWN28275.1"/>
    <property type="molecule type" value="Genomic_DNA"/>
</dbReference>
<keyword evidence="8" id="KW-0732">Signal</keyword>
<evidence type="ECO:0000313" key="9">
    <source>
        <dbReference type="EMBL" id="PWN28275.1"/>
    </source>
</evidence>
<keyword evidence="3" id="KW-0812">Transmembrane</keyword>
<keyword evidence="10" id="KW-1185">Reference proteome</keyword>
<feature type="compositionally biased region" description="Low complexity" evidence="7">
    <location>
        <begin position="289"/>
        <end position="311"/>
    </location>
</feature>
<sequence>MASILSLPFLLAHHIVTYLYPLYASYKAIAPVQEKTTRPVRPPFGSGNERTEMADLETWLMYWSVVGTMTLIEAWAEWSWSWLPFYGVFKLAFTLWLVLPQTQGATILYSRYLGPFLQSHEDDIDVALSSAKVQATRAAANGFASLWQRLRGAILGAAYTVDPTTTASEYDGRPAPPAPLHNMPAAPPTMHDPVSGPANHFVGMLKHYGPLAAAGLVGVMDRAAAAAAEASEKAKAESSGTTRGQSDEDDSDGSTGDQHVASGDSAVRKRRRAELERQLDEMGAGSSGGRSSVRTRSAAAKGAATTATSSRLRVNKPANSSDLSSDEGSGKGSRDLSGSYQLVDQDDEQANDTAVPATPSSGGGWTSWMSRR</sequence>
<feature type="region of interest" description="Disordered" evidence="7">
    <location>
        <begin position="230"/>
        <end position="372"/>
    </location>
</feature>
<comment type="subcellular location">
    <subcellularLocation>
        <location evidence="1 6">Membrane</location>
        <topology evidence="1 6">Multi-pass membrane protein</topology>
    </subcellularLocation>
</comment>
<feature type="chain" id="PRO_5016410522" description="Protein YOP1" evidence="8">
    <location>
        <begin position="18"/>
        <end position="372"/>
    </location>
</feature>
<gene>
    <name evidence="9" type="ORF">BDZ90DRAFT_278661</name>
</gene>
<evidence type="ECO:0000256" key="8">
    <source>
        <dbReference type="SAM" id="SignalP"/>
    </source>
</evidence>
<organism evidence="9 10">
    <name type="scientific">Jaminaea rosea</name>
    <dbReference type="NCBI Taxonomy" id="1569628"/>
    <lineage>
        <taxon>Eukaryota</taxon>
        <taxon>Fungi</taxon>
        <taxon>Dikarya</taxon>
        <taxon>Basidiomycota</taxon>
        <taxon>Ustilaginomycotina</taxon>
        <taxon>Exobasidiomycetes</taxon>
        <taxon>Microstromatales</taxon>
        <taxon>Microstromatales incertae sedis</taxon>
        <taxon>Jaminaea</taxon>
    </lineage>
</organism>
<keyword evidence="4" id="KW-1133">Transmembrane helix</keyword>
<dbReference type="RefSeq" id="XP_025362887.1">
    <property type="nucleotide sequence ID" value="XM_025509110.1"/>
</dbReference>
<feature type="compositionally biased region" description="Polar residues" evidence="7">
    <location>
        <begin position="317"/>
        <end position="327"/>
    </location>
</feature>
<feature type="signal peptide" evidence="8">
    <location>
        <begin position="1"/>
        <end position="17"/>
    </location>
</feature>
<accession>A0A316UYQ3</accession>
<dbReference type="STRING" id="1569628.A0A316UYQ3"/>
<dbReference type="GO" id="GO:0016020">
    <property type="term" value="C:membrane"/>
    <property type="evidence" value="ECO:0007669"/>
    <property type="project" value="UniProtKB-SubCell"/>
</dbReference>
<evidence type="ECO:0000256" key="1">
    <source>
        <dbReference type="ARBA" id="ARBA00004141"/>
    </source>
</evidence>
<proteinExistence type="inferred from homology"/>
<dbReference type="Pfam" id="PF03134">
    <property type="entry name" value="TB2_DP1_HVA22"/>
    <property type="match status" value="1"/>
</dbReference>
<dbReference type="OrthoDB" id="434647at2759"/>
<keyword evidence="5" id="KW-0472">Membrane</keyword>
<dbReference type="InterPro" id="IPR004345">
    <property type="entry name" value="TB2_DP1_HVA22"/>
</dbReference>
<dbReference type="PANTHER" id="PTHR12300">
    <property type="entry name" value="HVA22-LIKE PROTEINS"/>
    <property type="match status" value="1"/>
</dbReference>
<dbReference type="Proteomes" id="UP000245884">
    <property type="component" value="Unassembled WGS sequence"/>
</dbReference>
<evidence type="ECO:0000256" key="2">
    <source>
        <dbReference type="ARBA" id="ARBA00008573"/>
    </source>
</evidence>
<evidence type="ECO:0000313" key="10">
    <source>
        <dbReference type="Proteomes" id="UP000245884"/>
    </source>
</evidence>
<evidence type="ECO:0000256" key="5">
    <source>
        <dbReference type="ARBA" id="ARBA00023136"/>
    </source>
</evidence>
<evidence type="ECO:0000256" key="7">
    <source>
        <dbReference type="SAM" id="MobiDB-lite"/>
    </source>
</evidence>
<comment type="similarity">
    <text evidence="2 6">Belongs to the DP1 family.</text>
</comment>